<organism evidence="1 2">
    <name type="scientific">Hygrophoropsis aurantiaca</name>
    <dbReference type="NCBI Taxonomy" id="72124"/>
    <lineage>
        <taxon>Eukaryota</taxon>
        <taxon>Fungi</taxon>
        <taxon>Dikarya</taxon>
        <taxon>Basidiomycota</taxon>
        <taxon>Agaricomycotina</taxon>
        <taxon>Agaricomycetes</taxon>
        <taxon>Agaricomycetidae</taxon>
        <taxon>Boletales</taxon>
        <taxon>Coniophorineae</taxon>
        <taxon>Hygrophoropsidaceae</taxon>
        <taxon>Hygrophoropsis</taxon>
    </lineage>
</organism>
<dbReference type="Proteomes" id="UP000790377">
    <property type="component" value="Unassembled WGS sequence"/>
</dbReference>
<keyword evidence="2" id="KW-1185">Reference proteome</keyword>
<evidence type="ECO:0000313" key="2">
    <source>
        <dbReference type="Proteomes" id="UP000790377"/>
    </source>
</evidence>
<dbReference type="EMBL" id="MU268975">
    <property type="protein sequence ID" value="KAH7903436.1"/>
    <property type="molecule type" value="Genomic_DNA"/>
</dbReference>
<name>A0ACB7ZRA5_9AGAM</name>
<reference evidence="1" key="1">
    <citation type="journal article" date="2021" name="New Phytol.">
        <title>Evolutionary innovations through gain and loss of genes in the ectomycorrhizal Boletales.</title>
        <authorList>
            <person name="Wu G."/>
            <person name="Miyauchi S."/>
            <person name="Morin E."/>
            <person name="Kuo A."/>
            <person name="Drula E."/>
            <person name="Varga T."/>
            <person name="Kohler A."/>
            <person name="Feng B."/>
            <person name="Cao Y."/>
            <person name="Lipzen A."/>
            <person name="Daum C."/>
            <person name="Hundley H."/>
            <person name="Pangilinan J."/>
            <person name="Johnson J."/>
            <person name="Barry K."/>
            <person name="LaButti K."/>
            <person name="Ng V."/>
            <person name="Ahrendt S."/>
            <person name="Min B."/>
            <person name="Choi I.G."/>
            <person name="Park H."/>
            <person name="Plett J.M."/>
            <person name="Magnuson J."/>
            <person name="Spatafora J.W."/>
            <person name="Nagy L.G."/>
            <person name="Henrissat B."/>
            <person name="Grigoriev I.V."/>
            <person name="Yang Z.L."/>
            <person name="Xu J."/>
            <person name="Martin F.M."/>
        </authorList>
    </citation>
    <scope>NUCLEOTIDE SEQUENCE</scope>
    <source>
        <strain evidence="1">ATCC 28755</strain>
    </source>
</reference>
<accession>A0ACB7ZRA5</accession>
<comment type="caution">
    <text evidence="1">The sequence shown here is derived from an EMBL/GenBank/DDBJ whole genome shotgun (WGS) entry which is preliminary data.</text>
</comment>
<sequence length="709" mass="78888">DRFAFTEKLQRNWAKGQRLQFFTDHLPGYAAAAMEGNSRASDYLTNLVNEYFQRFPWRLKVSEEPTSPFDASVTSTPEHLTPAEAAQKKEKVSSMRKAIHSWFNYRVKSYKKLGRHTQGDKDPWTRLLSQLSGVSKRKPKALQAHQRWSKDHFSSIVKSDFEERRKNEGTSGKHAAAVRDALTREYFDKIPLEEQERYRQLAKAEGKAAAAKWKDDLATAPSTDPVDRQAALDRLGTFAGPLLSGIHDILGMHVTLLVGGPEPRKDGQISVLAMHEGEDKSPIPQNWQKHDKQKFKAVIGLFQEYLVGCYIETVLTKPKPKPKGKTTKGKGKNKKRASDDDSESDPSESPSDSDSDSGSEPESPPHAPLPYSAQKVDYHLRNNATADNTITPAPDAERSPQATLEVSPLVPASSSARASASETLSANPGASRRASPTVEPSPTLASDSTTQPSYEHSEESEIRSTPTAHPSYEHSEESEIRSMPSVVPDSSREQEEGGINPPDTQNNAEAGRERKSPKGIPMIILNPDILADRSASPLLRPEWFEKALAYLVDTSLPEPSLPEQYTSLTAKYLEFEASSQFAGSGSALSTKNRPQEVGWWIARKRLARPAINLKTFAPGWWAWWVSLQPDWRQIHAPTRQKQFHCDRNDGDWTTLDQPGQNGILSVIACLKWWASAGDGKGATTGHWQDAVEDVLWVMDCIISSRKRAR</sequence>
<gene>
    <name evidence="1" type="ORF">BJ138DRAFT_1020632</name>
</gene>
<feature type="non-terminal residue" evidence="1">
    <location>
        <position position="1"/>
    </location>
</feature>
<protein>
    <submittedName>
        <fullName evidence="1">Uncharacterized protein</fullName>
    </submittedName>
</protein>
<evidence type="ECO:0000313" key="1">
    <source>
        <dbReference type="EMBL" id="KAH7903436.1"/>
    </source>
</evidence>
<proteinExistence type="predicted"/>